<reference evidence="1" key="1">
    <citation type="submission" date="2014-11" db="EMBL/GenBank/DDBJ databases">
        <authorList>
            <person name="Amaro Gonzalez C."/>
        </authorList>
    </citation>
    <scope>NUCLEOTIDE SEQUENCE</scope>
</reference>
<sequence>MALPLKDYKSQNPEVYGAGSRRGLTVHKTIIIKLKNVK</sequence>
<dbReference type="AlphaFoldDB" id="A0A0E9WCI1"/>
<name>A0A0E9WCI1_ANGAN</name>
<evidence type="ECO:0000313" key="1">
    <source>
        <dbReference type="EMBL" id="JAH88006.1"/>
    </source>
</evidence>
<reference evidence="1" key="2">
    <citation type="journal article" date="2015" name="Fish Shellfish Immunol.">
        <title>Early steps in the European eel (Anguilla anguilla)-Vibrio vulnificus interaction in the gills: Role of the RtxA13 toxin.</title>
        <authorList>
            <person name="Callol A."/>
            <person name="Pajuelo D."/>
            <person name="Ebbesson L."/>
            <person name="Teles M."/>
            <person name="MacKenzie S."/>
            <person name="Amaro C."/>
        </authorList>
    </citation>
    <scope>NUCLEOTIDE SEQUENCE</scope>
</reference>
<protein>
    <submittedName>
        <fullName evidence="1">Uncharacterized protein</fullName>
    </submittedName>
</protein>
<proteinExistence type="predicted"/>
<dbReference type="EMBL" id="GBXM01020571">
    <property type="protein sequence ID" value="JAH88006.1"/>
    <property type="molecule type" value="Transcribed_RNA"/>
</dbReference>
<accession>A0A0E9WCI1</accession>
<organism evidence="1">
    <name type="scientific">Anguilla anguilla</name>
    <name type="common">European freshwater eel</name>
    <name type="synonym">Muraena anguilla</name>
    <dbReference type="NCBI Taxonomy" id="7936"/>
    <lineage>
        <taxon>Eukaryota</taxon>
        <taxon>Metazoa</taxon>
        <taxon>Chordata</taxon>
        <taxon>Craniata</taxon>
        <taxon>Vertebrata</taxon>
        <taxon>Euteleostomi</taxon>
        <taxon>Actinopterygii</taxon>
        <taxon>Neopterygii</taxon>
        <taxon>Teleostei</taxon>
        <taxon>Anguilliformes</taxon>
        <taxon>Anguillidae</taxon>
        <taxon>Anguilla</taxon>
    </lineage>
</organism>